<evidence type="ECO:0000313" key="4">
    <source>
        <dbReference type="Proteomes" id="UP001208570"/>
    </source>
</evidence>
<dbReference type="Proteomes" id="UP001208570">
    <property type="component" value="Unassembled WGS sequence"/>
</dbReference>
<feature type="region of interest" description="Disordered" evidence="1">
    <location>
        <begin position="462"/>
        <end position="538"/>
    </location>
</feature>
<evidence type="ECO:0000313" key="3">
    <source>
        <dbReference type="EMBL" id="KAK2166057.1"/>
    </source>
</evidence>
<feature type="compositionally biased region" description="Basic residues" evidence="1">
    <location>
        <begin position="349"/>
        <end position="362"/>
    </location>
</feature>
<organism evidence="3 4">
    <name type="scientific">Paralvinella palmiformis</name>
    <dbReference type="NCBI Taxonomy" id="53620"/>
    <lineage>
        <taxon>Eukaryota</taxon>
        <taxon>Metazoa</taxon>
        <taxon>Spiralia</taxon>
        <taxon>Lophotrochozoa</taxon>
        <taxon>Annelida</taxon>
        <taxon>Polychaeta</taxon>
        <taxon>Sedentaria</taxon>
        <taxon>Canalipalpata</taxon>
        <taxon>Terebellida</taxon>
        <taxon>Terebelliformia</taxon>
        <taxon>Alvinellidae</taxon>
        <taxon>Paralvinella</taxon>
    </lineage>
</organism>
<dbReference type="PANTHER" id="PTHR16124:SF3">
    <property type="entry name" value="MIS18-BINDING PROTEIN 1"/>
    <property type="match status" value="1"/>
</dbReference>
<evidence type="ECO:0000259" key="2">
    <source>
        <dbReference type="Pfam" id="PF09133"/>
    </source>
</evidence>
<gene>
    <name evidence="3" type="ORF">LSH36_43g07039</name>
</gene>
<sequence>MCQRMENFEEDEEFERIVRSVTTKFNPGRTSCLASPLPPASSCLLSTKAKLLHQLKKCATVPVPTSDNSVLGINTDTESHLSKEIVCTNDSNTSPKWYDDVSDISSVGATDQPSVRDILKKLDTEKQTVNEIVHSWKVVDPSDLSRDYVWPNSSVSSEDKMFSGDSNEENLCPRKNNMRTRAHVMKSQPAANVGLLHDQPSSEWMSVLTVTVKVDDKNGKSSDEQSTINMKNDDAENLVSPSSEVHITEMDNWTVQFCHDGVMIEGHRLVDESDQFWHSSSIVKRLSNRLVQTVGGSLYRLVGKMDKEAMSTDDKSRYLVLAFKNGFPSNWENIIKDSKKRKSNNEKVNKRKVKEKRPKKAMQKPTKLSHINPLLSFSGVSEAGTEEDPLVLEKLPKTRSGRLVIPPLSYWTGQRVRIHPHTQRVDVIPGSQNAIAELSLSFKDNPDLEKKDNQAMERLRRRKLLHNSRRQTSRRHTSSHDLKSVRASWKTLQGDSNKNKSHIHKSKHKPHSVFQEKKNSDKKQVTEANQITGGAGTLKRKRQLRELIENQKKDTIDDIYECQPSTNKKGIKIPNLTRMLKEFRTPTPVAPGNQKSHNIDCIQTPYRRPHLLNPVSQKKTPVARHVSPSSSASYDRKNIDRYIHKMKKNLGGRRWGIIPNRDLSMKEHSPICKNKVNGEQLDPALLKPANDQQTDEEDSDYYFSD</sequence>
<feature type="region of interest" description="Disordered" evidence="1">
    <location>
        <begin position="670"/>
        <end position="705"/>
    </location>
</feature>
<feature type="compositionally biased region" description="Basic residues" evidence="1">
    <location>
        <begin position="462"/>
        <end position="477"/>
    </location>
</feature>
<feature type="compositionally biased region" description="Basic and acidic residues" evidence="1">
    <location>
        <begin position="514"/>
        <end position="525"/>
    </location>
</feature>
<dbReference type="AlphaFoldDB" id="A0AAD9NDA3"/>
<dbReference type="GO" id="GO:0000775">
    <property type="term" value="C:chromosome, centromeric region"/>
    <property type="evidence" value="ECO:0007669"/>
    <property type="project" value="TreeGrafter"/>
</dbReference>
<evidence type="ECO:0000256" key="1">
    <source>
        <dbReference type="SAM" id="MobiDB-lite"/>
    </source>
</evidence>
<comment type="caution">
    <text evidence="3">The sequence shown here is derived from an EMBL/GenBank/DDBJ whole genome shotgun (WGS) entry which is preliminary data.</text>
</comment>
<feature type="compositionally biased region" description="Acidic residues" evidence="1">
    <location>
        <begin position="693"/>
        <end position="705"/>
    </location>
</feature>
<dbReference type="InterPro" id="IPR039110">
    <property type="entry name" value="KNL2-like"/>
</dbReference>
<dbReference type="InterPro" id="IPR015216">
    <property type="entry name" value="SANTA"/>
</dbReference>
<feature type="region of interest" description="Disordered" evidence="1">
    <location>
        <begin position="335"/>
        <end position="364"/>
    </location>
</feature>
<reference evidence="3" key="1">
    <citation type="journal article" date="2023" name="Mol. Biol. Evol.">
        <title>Third-Generation Sequencing Reveals the Adaptive Role of the Epigenome in Three Deep-Sea Polychaetes.</title>
        <authorList>
            <person name="Perez M."/>
            <person name="Aroh O."/>
            <person name="Sun Y."/>
            <person name="Lan Y."/>
            <person name="Juniper S.K."/>
            <person name="Young C.R."/>
            <person name="Angers B."/>
            <person name="Qian P.Y."/>
        </authorList>
    </citation>
    <scope>NUCLEOTIDE SEQUENCE</scope>
    <source>
        <strain evidence="3">P08H-3</strain>
    </source>
</reference>
<feature type="compositionally biased region" description="Basic residues" evidence="1">
    <location>
        <begin position="499"/>
        <end position="511"/>
    </location>
</feature>
<dbReference type="PANTHER" id="PTHR16124">
    <property type="entry name" value="MIS18-BINDING PROTEIN 1"/>
    <property type="match status" value="1"/>
</dbReference>
<dbReference type="EMBL" id="JAODUP010000043">
    <property type="protein sequence ID" value="KAK2166057.1"/>
    <property type="molecule type" value="Genomic_DNA"/>
</dbReference>
<feature type="domain" description="SANTA" evidence="2">
    <location>
        <begin position="250"/>
        <end position="333"/>
    </location>
</feature>
<proteinExistence type="predicted"/>
<protein>
    <recommendedName>
        <fullName evidence="2">SANTA domain-containing protein</fullName>
    </recommendedName>
</protein>
<dbReference type="Pfam" id="PF09133">
    <property type="entry name" value="SANTA"/>
    <property type="match status" value="1"/>
</dbReference>
<name>A0AAD9NDA3_9ANNE</name>
<accession>A0AAD9NDA3</accession>
<keyword evidence="4" id="KW-1185">Reference proteome</keyword>